<evidence type="ECO:0000256" key="2">
    <source>
        <dbReference type="ARBA" id="ARBA00022643"/>
    </source>
</evidence>
<organism evidence="4 5">
    <name type="scientific">Periconia macrospinosa</name>
    <dbReference type="NCBI Taxonomy" id="97972"/>
    <lineage>
        <taxon>Eukaryota</taxon>
        <taxon>Fungi</taxon>
        <taxon>Dikarya</taxon>
        <taxon>Ascomycota</taxon>
        <taxon>Pezizomycotina</taxon>
        <taxon>Dothideomycetes</taxon>
        <taxon>Pleosporomycetidae</taxon>
        <taxon>Pleosporales</taxon>
        <taxon>Massarineae</taxon>
        <taxon>Periconiaceae</taxon>
        <taxon>Periconia</taxon>
    </lineage>
</organism>
<dbReference type="InterPro" id="IPR013785">
    <property type="entry name" value="Aldolase_TIM"/>
</dbReference>
<dbReference type="InterPro" id="IPR004136">
    <property type="entry name" value="NMO"/>
</dbReference>
<gene>
    <name evidence="4" type="ORF">DM02DRAFT_617692</name>
</gene>
<evidence type="ECO:0000256" key="1">
    <source>
        <dbReference type="ARBA" id="ARBA00022630"/>
    </source>
</evidence>
<dbReference type="GO" id="GO:0018580">
    <property type="term" value="F:nitronate monooxygenase activity"/>
    <property type="evidence" value="ECO:0007669"/>
    <property type="project" value="InterPro"/>
</dbReference>
<dbReference type="SUPFAM" id="SSF51412">
    <property type="entry name" value="Inosine monophosphate dehydrogenase (IMPDH)"/>
    <property type="match status" value="1"/>
</dbReference>
<keyword evidence="1" id="KW-0285">Flavoprotein</keyword>
<dbReference type="AlphaFoldDB" id="A0A2V1DF00"/>
<evidence type="ECO:0000313" key="4">
    <source>
        <dbReference type="EMBL" id="PVH95759.1"/>
    </source>
</evidence>
<dbReference type="EMBL" id="KZ805485">
    <property type="protein sequence ID" value="PVH95759.1"/>
    <property type="molecule type" value="Genomic_DNA"/>
</dbReference>
<accession>A0A2V1DF00</accession>
<dbReference type="PANTHER" id="PTHR32332:SF34">
    <property type="entry name" value="2-NITROPROPANE DIOXYGENASE FAMILY, PUTATIVE-RELATED"/>
    <property type="match status" value="1"/>
</dbReference>
<dbReference type="PANTHER" id="PTHR32332">
    <property type="entry name" value="2-NITROPROPANE DIOXYGENASE"/>
    <property type="match status" value="1"/>
</dbReference>
<evidence type="ECO:0000313" key="5">
    <source>
        <dbReference type="Proteomes" id="UP000244855"/>
    </source>
</evidence>
<proteinExistence type="predicted"/>
<dbReference type="CDD" id="cd04730">
    <property type="entry name" value="NPD_like"/>
    <property type="match status" value="1"/>
</dbReference>
<reference evidence="4 5" key="1">
    <citation type="journal article" date="2018" name="Sci. Rep.">
        <title>Comparative genomics provides insights into the lifestyle and reveals functional heterogeneity of dark septate endophytic fungi.</title>
        <authorList>
            <person name="Knapp D.G."/>
            <person name="Nemeth J.B."/>
            <person name="Barry K."/>
            <person name="Hainaut M."/>
            <person name="Henrissat B."/>
            <person name="Johnson J."/>
            <person name="Kuo A."/>
            <person name="Lim J.H.P."/>
            <person name="Lipzen A."/>
            <person name="Nolan M."/>
            <person name="Ohm R.A."/>
            <person name="Tamas L."/>
            <person name="Grigoriev I.V."/>
            <person name="Spatafora J.W."/>
            <person name="Nagy L.G."/>
            <person name="Kovacs G.M."/>
        </authorList>
    </citation>
    <scope>NUCLEOTIDE SEQUENCE [LARGE SCALE GENOMIC DNA]</scope>
    <source>
        <strain evidence="4 5">DSE2036</strain>
    </source>
</reference>
<dbReference type="OrthoDB" id="2349068at2759"/>
<keyword evidence="3" id="KW-0560">Oxidoreductase</keyword>
<dbReference type="Proteomes" id="UP000244855">
    <property type="component" value="Unassembled WGS sequence"/>
</dbReference>
<dbReference type="Gene3D" id="3.20.20.70">
    <property type="entry name" value="Aldolase class I"/>
    <property type="match status" value="1"/>
</dbReference>
<keyword evidence="2" id="KW-0288">FMN</keyword>
<dbReference type="STRING" id="97972.A0A2V1DF00"/>
<keyword evidence="5" id="KW-1185">Reference proteome</keyword>
<sequence>MNAPMAGHAGPGLATAVTLSGGFGLIGCELSASGIRSQLQQASETLRASSNPTIACAELLPVGIGLLPFALKLEEIAPVLEEAKPAVAWIFAAEDVNRYSEWATAIRKVSPGTKIWIQVGNVTTAVQIAKAASPDALCIQGADAGGHGYEKGASIVSLVPETLDTLAREGITNLPLLASGGIVDGRGVAAALSLGASGVVMGTRFLASKEVNIHPLYQASVLEARDGAQATVRSKLFDEARGPNPWPEVYDGRSLRTQSFQDYVEGSGIEDIRKLHAEAVSQEDKGFATGLKGRAAMWAGTGIGMVNEVEDAKDIVDRVRQEARNIFSYTATL</sequence>
<evidence type="ECO:0000256" key="3">
    <source>
        <dbReference type="ARBA" id="ARBA00023002"/>
    </source>
</evidence>
<name>A0A2V1DF00_9PLEO</name>
<dbReference type="Pfam" id="PF03060">
    <property type="entry name" value="NMO"/>
    <property type="match status" value="1"/>
</dbReference>
<protein>
    <submittedName>
        <fullName evidence="4">Inosine monophosphate dehydrogenase</fullName>
    </submittedName>
</protein>